<accession>A0A1I6TY96</accession>
<dbReference type="AlphaFoldDB" id="A0A1I6TY96"/>
<proteinExistence type="predicted"/>
<dbReference type="EMBL" id="FPAG01000006">
    <property type="protein sequence ID" value="SFS94166.1"/>
    <property type="molecule type" value="Genomic_DNA"/>
</dbReference>
<dbReference type="RefSeq" id="WP_254785811.1">
    <property type="nucleotide sequence ID" value="NZ_FPAG01000006.1"/>
</dbReference>
<feature type="domain" description="DUF5723" evidence="1">
    <location>
        <begin position="33"/>
        <end position="439"/>
    </location>
</feature>
<organism evidence="2 3">
    <name type="scientific">Zhouia amylolytica</name>
    <dbReference type="NCBI Taxonomy" id="376730"/>
    <lineage>
        <taxon>Bacteria</taxon>
        <taxon>Pseudomonadati</taxon>
        <taxon>Bacteroidota</taxon>
        <taxon>Flavobacteriia</taxon>
        <taxon>Flavobacteriales</taxon>
        <taxon>Flavobacteriaceae</taxon>
        <taxon>Zhouia</taxon>
    </lineage>
</organism>
<evidence type="ECO:0000313" key="3">
    <source>
        <dbReference type="Proteomes" id="UP000183209"/>
    </source>
</evidence>
<reference evidence="2 3" key="1">
    <citation type="submission" date="2016-10" db="EMBL/GenBank/DDBJ databases">
        <authorList>
            <person name="de Groot N.N."/>
        </authorList>
    </citation>
    <scope>NUCLEOTIDE SEQUENCE [LARGE SCALE GENOMIC DNA]</scope>
    <source>
        <strain evidence="2 3">CGMCC 1.6114</strain>
    </source>
</reference>
<protein>
    <recommendedName>
        <fullName evidence="1">DUF5723 domain-containing protein</fullName>
    </recommendedName>
</protein>
<dbReference type="Proteomes" id="UP000183209">
    <property type="component" value="Unassembled WGS sequence"/>
</dbReference>
<dbReference type="Pfam" id="PF18990">
    <property type="entry name" value="DUF5723"/>
    <property type="match status" value="1"/>
</dbReference>
<evidence type="ECO:0000313" key="2">
    <source>
        <dbReference type="EMBL" id="SFS94166.1"/>
    </source>
</evidence>
<sequence>MYIVFLSAILGHTQNKQLLYDFTRIPQVLMQNPGADTNYQWHVGLPFLSGVYFNAGSSGFSVYDVFADDGVDINDKIRNVINKADSNDIMTINEQVEFLYGGFKGNYGWHEDNYYSFGWYQELSHFNYWPNDLAILAYDGNRNYIGESFNLSHASVKAELVSVFHFGIQREMSDRFTLGGRLKVYSGIADVSSTNNKGRFFTEFGQRNEYIHSIIADLELQTSGYKIIDALEDGDNIADNLYQRFKERAFFGGNLGLGVDLGFSYRLDDQWKLTASILDLGFIHHSKDVKNYTYNGRYDFEGLELLFPGVVDDNNDVYDYWQNLVDDLRDLYDTTSTRYTTLRPVKFNSSISYSFGRPGGKICDCRATYRDYVNKVGMHLFMIHRPRYPQTALTAYYQRRLTDFLDVKATYTIDKFSYTNLGIGISSRIGKFNFYILADNLLEYENLAEAHNASVQLGLNYIVPGRN</sequence>
<name>A0A1I6TY96_9FLAO</name>
<evidence type="ECO:0000259" key="1">
    <source>
        <dbReference type="Pfam" id="PF18990"/>
    </source>
</evidence>
<gene>
    <name evidence="2" type="ORF">SAMN04487906_2229</name>
</gene>
<dbReference type="InterPro" id="IPR043781">
    <property type="entry name" value="DUF5723"/>
</dbReference>